<keyword evidence="2" id="KW-0732">Signal</keyword>
<feature type="region of interest" description="Disordered" evidence="1">
    <location>
        <begin position="70"/>
        <end position="102"/>
    </location>
</feature>
<evidence type="ECO:0000256" key="2">
    <source>
        <dbReference type="SAM" id="SignalP"/>
    </source>
</evidence>
<feature type="compositionally biased region" description="Low complexity" evidence="1">
    <location>
        <begin position="27"/>
        <end position="42"/>
    </location>
</feature>
<dbReference type="EMBL" id="CAAALY010039041">
    <property type="protein sequence ID" value="VEL18860.1"/>
    <property type="molecule type" value="Genomic_DNA"/>
</dbReference>
<sequence>MALLNCFLGVVFFCKFLSKCSRQTVAPTCPTSTTGPTSLTDPKQTDQILPPIQLYSINLHPNSTMALATAPLPSHLESPPPYNANLSNQQGLSELRASEERF</sequence>
<name>A0A3S4ZSR9_9PLAT</name>
<protein>
    <submittedName>
        <fullName evidence="3">Uncharacterized protein</fullName>
    </submittedName>
</protein>
<feature type="chain" id="PRO_5018771985" evidence="2">
    <location>
        <begin position="23"/>
        <end position="102"/>
    </location>
</feature>
<dbReference type="Proteomes" id="UP000784294">
    <property type="component" value="Unassembled WGS sequence"/>
</dbReference>
<evidence type="ECO:0000313" key="3">
    <source>
        <dbReference type="EMBL" id="VEL18860.1"/>
    </source>
</evidence>
<gene>
    <name evidence="3" type="ORF">PXEA_LOCUS12300</name>
</gene>
<organism evidence="3 4">
    <name type="scientific">Protopolystoma xenopodis</name>
    <dbReference type="NCBI Taxonomy" id="117903"/>
    <lineage>
        <taxon>Eukaryota</taxon>
        <taxon>Metazoa</taxon>
        <taxon>Spiralia</taxon>
        <taxon>Lophotrochozoa</taxon>
        <taxon>Platyhelminthes</taxon>
        <taxon>Monogenea</taxon>
        <taxon>Polyopisthocotylea</taxon>
        <taxon>Polystomatidea</taxon>
        <taxon>Polystomatidae</taxon>
        <taxon>Protopolystoma</taxon>
    </lineage>
</organism>
<accession>A0A3S4ZSR9</accession>
<feature type="region of interest" description="Disordered" evidence="1">
    <location>
        <begin position="24"/>
        <end position="45"/>
    </location>
</feature>
<feature type="signal peptide" evidence="2">
    <location>
        <begin position="1"/>
        <end position="22"/>
    </location>
</feature>
<reference evidence="3" key="1">
    <citation type="submission" date="2018-11" db="EMBL/GenBank/DDBJ databases">
        <authorList>
            <consortium name="Pathogen Informatics"/>
        </authorList>
    </citation>
    <scope>NUCLEOTIDE SEQUENCE</scope>
</reference>
<keyword evidence="4" id="KW-1185">Reference proteome</keyword>
<evidence type="ECO:0000256" key="1">
    <source>
        <dbReference type="SAM" id="MobiDB-lite"/>
    </source>
</evidence>
<dbReference type="AlphaFoldDB" id="A0A3S4ZSR9"/>
<proteinExistence type="predicted"/>
<evidence type="ECO:0000313" key="4">
    <source>
        <dbReference type="Proteomes" id="UP000784294"/>
    </source>
</evidence>
<comment type="caution">
    <text evidence="3">The sequence shown here is derived from an EMBL/GenBank/DDBJ whole genome shotgun (WGS) entry which is preliminary data.</text>
</comment>